<reference evidence="3" key="2">
    <citation type="submission" date="2020-09" db="EMBL/GenBank/DDBJ databases">
        <authorList>
            <person name="Sun Q."/>
            <person name="Ohkuma M."/>
        </authorList>
    </citation>
    <scope>NUCLEOTIDE SEQUENCE</scope>
    <source>
        <strain evidence="3">JCM 4784</strain>
    </source>
</reference>
<feature type="region of interest" description="Disordered" evidence="1">
    <location>
        <begin position="902"/>
        <end position="923"/>
    </location>
</feature>
<dbReference type="Gene3D" id="3.40.50.300">
    <property type="entry name" value="P-loop containing nucleotide triphosphate hydrolases"/>
    <property type="match status" value="1"/>
</dbReference>
<evidence type="ECO:0000256" key="1">
    <source>
        <dbReference type="SAM" id="MobiDB-lite"/>
    </source>
</evidence>
<feature type="region of interest" description="Disordered" evidence="1">
    <location>
        <begin position="123"/>
        <end position="152"/>
    </location>
</feature>
<dbReference type="Pfam" id="PF13191">
    <property type="entry name" value="AAA_16"/>
    <property type="match status" value="1"/>
</dbReference>
<dbReference type="PANTHER" id="PTHR47691:SF3">
    <property type="entry name" value="HTH-TYPE TRANSCRIPTIONAL REGULATOR RV0890C-RELATED"/>
    <property type="match status" value="1"/>
</dbReference>
<comment type="caution">
    <text evidence="3">The sequence shown here is derived from an EMBL/GenBank/DDBJ whole genome shotgun (WGS) entry which is preliminary data.</text>
</comment>
<dbReference type="Proteomes" id="UP000608024">
    <property type="component" value="Unassembled WGS sequence"/>
</dbReference>
<reference evidence="3" key="1">
    <citation type="journal article" date="2014" name="Int. J. Syst. Evol. Microbiol.">
        <title>Complete genome sequence of Corynebacterium casei LMG S-19264T (=DSM 44701T), isolated from a smear-ripened cheese.</title>
        <authorList>
            <consortium name="US DOE Joint Genome Institute (JGI-PGF)"/>
            <person name="Walter F."/>
            <person name="Albersmeier A."/>
            <person name="Kalinowski J."/>
            <person name="Ruckert C."/>
        </authorList>
    </citation>
    <scope>NUCLEOTIDE SEQUENCE</scope>
    <source>
        <strain evidence="3">JCM 4784</strain>
    </source>
</reference>
<accession>A0A918ZYP7</accession>
<dbReference type="PRINTS" id="PR00364">
    <property type="entry name" value="DISEASERSIST"/>
</dbReference>
<name>A0A918ZYP7_9ACTN</name>
<dbReference type="Pfam" id="PF13424">
    <property type="entry name" value="TPR_12"/>
    <property type="match status" value="1"/>
</dbReference>
<dbReference type="SMART" id="SM00028">
    <property type="entry name" value="TPR"/>
    <property type="match status" value="4"/>
</dbReference>
<evidence type="ECO:0000313" key="4">
    <source>
        <dbReference type="Proteomes" id="UP000608024"/>
    </source>
</evidence>
<protein>
    <recommendedName>
        <fullName evidence="2">Orc1-like AAA ATPase domain-containing protein</fullName>
    </recommendedName>
</protein>
<evidence type="ECO:0000313" key="3">
    <source>
        <dbReference type="EMBL" id="GHE78123.1"/>
    </source>
</evidence>
<feature type="domain" description="Orc1-like AAA ATPase" evidence="2">
    <location>
        <begin position="156"/>
        <end position="312"/>
    </location>
</feature>
<dbReference type="SUPFAM" id="SSF48452">
    <property type="entry name" value="TPR-like"/>
    <property type="match status" value="1"/>
</dbReference>
<dbReference type="Gene3D" id="1.25.40.10">
    <property type="entry name" value="Tetratricopeptide repeat domain"/>
    <property type="match status" value="1"/>
</dbReference>
<proteinExistence type="predicted"/>
<gene>
    <name evidence="3" type="ORF">GCM10018785_52930</name>
</gene>
<dbReference type="InterPro" id="IPR019734">
    <property type="entry name" value="TPR_rpt"/>
</dbReference>
<dbReference type="InterPro" id="IPR027417">
    <property type="entry name" value="P-loop_NTPase"/>
</dbReference>
<dbReference type="EMBL" id="BNBT01000101">
    <property type="protein sequence ID" value="GHE78123.1"/>
    <property type="molecule type" value="Genomic_DNA"/>
</dbReference>
<sequence length="971" mass="102139">MDSGGAGAGRCVGRLVAELARLREAAGTPPLRQMADAVRPAPRGRRAGGRPVSTSTLGAWLSGDTVCAEEREKVFLELVAHLEREARRRQDRRRTDGLTGARGYAFLAAEQWRRLLADVHTERAAGARGGRPRTRDREPGTVPTGPVTLPPPPADFAGRAAEVADVLAHLDPDRAYAEDAPAVVVSAVAGMGGVGKTALALHAAHQAQRRGWFPGGAVHADLRGYSTQEPVSAGAVADRLLRAMGVPARKLPGTEDGALDAWQRLLHELAARGTPLLVVLDNVHGTGRYGALLPGAPHRALLTSRQALTSLPAHRVTLGPLPPREAVTVLDTALRAGDTQDTRCAADPAGALELAELCGRLPLALRVTAALLRADPGLPLAAHADLLREARDRLDALALDEDDAEGRPLAVRASLDLSYRRLPEAPARALRLLATAPGPDVSTATAAVLLDLPHHRARRHLADLSRHHLLTRTHLPMPDLPAQDAERWSLHDLVRLYAVEKAERTGAEDGAPSGAGAALDEVRAAARRLDDHCTTLTAAADACLRQGGPGLPDAVPPAPSAARPWAFAGPAQALAWLNTERGNLVALVAAAREQGRPRTALTVTLDLQRYLESHWHGVDAYRCGTHALEAARLLAPADLAAALCFLGNACRLTGRLDEAVARLGEAVRVATEAGRPRAASAALHNLGLVHALRGDLAEAESVHREDARLSRDSGDPQGEAMALVALAELLRRRGEPMAATEALVRAARLYRACPGDRSGSGTGMVALTHARTLLHGGRAPSPRAALTLLAWAVRVFRQAGDRAKVAVASLEIGKAYWTLCPACHGSAALRWTREGLALAETGTDERLTALGLYQLGSFQAKSGDRAAARPLLERAVAACAADVHDPELARAARSTLAHLGKPKKPLLCDGSQPGAPDPASGPDLAFVEALARGEPPEHTVALYDPVWSALTAPVAAPDTTDPPGSDTTGPE</sequence>
<keyword evidence="4" id="KW-1185">Reference proteome</keyword>
<dbReference type="AlphaFoldDB" id="A0A918ZYP7"/>
<dbReference type="InterPro" id="IPR011990">
    <property type="entry name" value="TPR-like_helical_dom_sf"/>
</dbReference>
<dbReference type="InterPro" id="IPR041664">
    <property type="entry name" value="AAA_16"/>
</dbReference>
<feature type="region of interest" description="Disordered" evidence="1">
    <location>
        <begin position="27"/>
        <end position="53"/>
    </location>
</feature>
<dbReference type="RefSeq" id="WP_190138559.1">
    <property type="nucleotide sequence ID" value="NZ_BNBT01000101.1"/>
</dbReference>
<organism evidence="3 4">
    <name type="scientific">Streptomyces longispororuber</name>
    <dbReference type="NCBI Taxonomy" id="68230"/>
    <lineage>
        <taxon>Bacteria</taxon>
        <taxon>Bacillati</taxon>
        <taxon>Actinomycetota</taxon>
        <taxon>Actinomycetes</taxon>
        <taxon>Kitasatosporales</taxon>
        <taxon>Streptomycetaceae</taxon>
        <taxon>Streptomyces</taxon>
    </lineage>
</organism>
<dbReference type="SUPFAM" id="SSF52540">
    <property type="entry name" value="P-loop containing nucleoside triphosphate hydrolases"/>
    <property type="match status" value="1"/>
</dbReference>
<dbReference type="PANTHER" id="PTHR47691">
    <property type="entry name" value="REGULATOR-RELATED"/>
    <property type="match status" value="1"/>
</dbReference>
<evidence type="ECO:0000259" key="2">
    <source>
        <dbReference type="Pfam" id="PF13191"/>
    </source>
</evidence>